<keyword evidence="4" id="KW-0067">ATP-binding</keyword>
<feature type="binding site" evidence="4">
    <location>
        <position position="199"/>
    </location>
    <ligand>
        <name>substrate</name>
    </ligand>
</feature>
<gene>
    <name evidence="4" type="primary">thiM</name>
    <name evidence="5" type="ORF">KUA55_06710</name>
</gene>
<feature type="binding site" evidence="4">
    <location>
        <position position="44"/>
    </location>
    <ligand>
        <name>substrate</name>
    </ligand>
</feature>
<keyword evidence="6" id="KW-1185">Reference proteome</keyword>
<keyword evidence="2 4" id="KW-0808">Transferase</keyword>
<dbReference type="EC" id="2.7.1.50" evidence="4"/>
<comment type="caution">
    <text evidence="5">The sequence shown here is derived from an EMBL/GenBank/DDBJ whole genome shotgun (WGS) entry which is preliminary data.</text>
</comment>
<dbReference type="EMBL" id="JAHUZB010000002">
    <property type="protein sequence ID" value="MBV7390367.1"/>
    <property type="molecule type" value="Genomic_DNA"/>
</dbReference>
<protein>
    <recommendedName>
        <fullName evidence="4">Hydroxyethylthiazole kinase</fullName>
        <ecNumber evidence="4">2.7.1.50</ecNumber>
    </recommendedName>
    <alternativeName>
        <fullName evidence="4">4-methyl-5-beta-hydroxyethylthiazole kinase</fullName>
        <shortName evidence="4">TH kinase</shortName>
        <shortName evidence="4">Thz kinase</shortName>
    </alternativeName>
</protein>
<organism evidence="5 6">
    <name type="scientific">Enterococcus alishanensis</name>
    <dbReference type="NCBI Taxonomy" id="1303817"/>
    <lineage>
        <taxon>Bacteria</taxon>
        <taxon>Bacillati</taxon>
        <taxon>Bacillota</taxon>
        <taxon>Bacilli</taxon>
        <taxon>Lactobacillales</taxon>
        <taxon>Enterococcaceae</taxon>
        <taxon>Enterococcus</taxon>
    </lineage>
</organism>
<keyword evidence="4" id="KW-0547">Nucleotide-binding</keyword>
<sequence>MKVTKFVESAFPLTSAPLIQCITNEVTCESVANALLYVGAKPIMADDPREFKSFLNVSDGLLLNLGHISPTREQNIILAAEYAHEIDVPIVVDLVGAAASPLRIEITKRLLKNQPTVVKGNISEMRSLCELGSEARGVDVNVSEQTLESLKELQNGMIKLTDKYPEIVFFATGEKDLVCQNGTCFLLSNGVAELDCFTGTGDIVGALCCALLGEGLSPVKASVTAITYFNLAGEVAKLKTKGLANFRQGTLNQLSLLFEDSKWLEKAKGEVFK</sequence>
<keyword evidence="4" id="KW-0460">Magnesium</keyword>
<accession>A0ABS6TBV3</accession>
<keyword evidence="4" id="KW-0479">Metal-binding</keyword>
<keyword evidence="4" id="KW-0784">Thiamine biosynthesis</keyword>
<evidence type="ECO:0000256" key="3">
    <source>
        <dbReference type="ARBA" id="ARBA00022777"/>
    </source>
</evidence>
<evidence type="ECO:0000313" key="5">
    <source>
        <dbReference type="EMBL" id="MBV7390367.1"/>
    </source>
</evidence>
<evidence type="ECO:0000256" key="1">
    <source>
        <dbReference type="ARBA" id="ARBA00001946"/>
    </source>
</evidence>
<dbReference type="Pfam" id="PF02110">
    <property type="entry name" value="HK"/>
    <property type="match status" value="1"/>
</dbReference>
<dbReference type="RefSeq" id="WP_218325407.1">
    <property type="nucleotide sequence ID" value="NZ_JAHUZB010000002.1"/>
</dbReference>
<comment type="similarity">
    <text evidence="4">Belongs to the Thz kinase family.</text>
</comment>
<evidence type="ECO:0000313" key="6">
    <source>
        <dbReference type="Proteomes" id="UP000774130"/>
    </source>
</evidence>
<evidence type="ECO:0000256" key="4">
    <source>
        <dbReference type="HAMAP-Rule" id="MF_00228"/>
    </source>
</evidence>
<dbReference type="Proteomes" id="UP000774130">
    <property type="component" value="Unassembled WGS sequence"/>
</dbReference>
<comment type="cofactor">
    <cofactor evidence="1 4">
        <name>Mg(2+)</name>
        <dbReference type="ChEBI" id="CHEBI:18420"/>
    </cofactor>
</comment>
<proteinExistence type="inferred from homology"/>
<comment type="pathway">
    <text evidence="4">Cofactor biosynthesis; thiamine diphosphate biosynthesis; 4-methyl-5-(2-phosphoethyl)-thiazole from 5-(2-hydroxyethyl)-4-methylthiazole: step 1/1.</text>
</comment>
<dbReference type="PIRSF" id="PIRSF000513">
    <property type="entry name" value="Thz_kinase"/>
    <property type="match status" value="1"/>
</dbReference>
<dbReference type="GO" id="GO:0016301">
    <property type="term" value="F:kinase activity"/>
    <property type="evidence" value="ECO:0007669"/>
    <property type="project" value="UniProtKB-KW"/>
</dbReference>
<reference evidence="5 6" key="1">
    <citation type="submission" date="2021-06" db="EMBL/GenBank/DDBJ databases">
        <title>Enterococcus alishanensis sp. nov., a novel lactic acid bacterium isolated from fresh coffee beans.</title>
        <authorList>
            <person name="Chen Y.-S."/>
        </authorList>
    </citation>
    <scope>NUCLEOTIDE SEQUENCE [LARGE SCALE GENOMIC DNA]</scope>
    <source>
        <strain evidence="5 6">ALS3</strain>
    </source>
</reference>
<evidence type="ECO:0000256" key="2">
    <source>
        <dbReference type="ARBA" id="ARBA00022679"/>
    </source>
</evidence>
<feature type="binding site" evidence="4">
    <location>
        <position position="119"/>
    </location>
    <ligand>
        <name>ATP</name>
        <dbReference type="ChEBI" id="CHEBI:30616"/>
    </ligand>
</feature>
<dbReference type="CDD" id="cd01170">
    <property type="entry name" value="THZ_kinase"/>
    <property type="match status" value="1"/>
</dbReference>
<comment type="function">
    <text evidence="4">Catalyzes the phosphorylation of the hydroxyl group of 4-methyl-5-beta-hydroxyethylthiazole (THZ).</text>
</comment>
<comment type="catalytic activity">
    <reaction evidence="4">
        <text>5-(2-hydroxyethyl)-4-methylthiazole + ATP = 4-methyl-5-(2-phosphooxyethyl)-thiazole + ADP + H(+)</text>
        <dbReference type="Rhea" id="RHEA:24212"/>
        <dbReference type="ChEBI" id="CHEBI:15378"/>
        <dbReference type="ChEBI" id="CHEBI:17957"/>
        <dbReference type="ChEBI" id="CHEBI:30616"/>
        <dbReference type="ChEBI" id="CHEBI:58296"/>
        <dbReference type="ChEBI" id="CHEBI:456216"/>
        <dbReference type="EC" id="2.7.1.50"/>
    </reaction>
</comment>
<keyword evidence="3 4" id="KW-0418">Kinase</keyword>
<name>A0ABS6TBV3_9ENTE</name>
<dbReference type="HAMAP" id="MF_00228">
    <property type="entry name" value="Thz_kinase"/>
    <property type="match status" value="1"/>
</dbReference>
<dbReference type="InterPro" id="IPR000417">
    <property type="entry name" value="Hyethyz_kinase"/>
</dbReference>
<feature type="binding site" evidence="4">
    <location>
        <position position="172"/>
    </location>
    <ligand>
        <name>ATP</name>
        <dbReference type="ChEBI" id="CHEBI:30616"/>
    </ligand>
</feature>